<reference evidence="3 4" key="1">
    <citation type="submission" date="2017-10" db="EMBL/GenBank/DDBJ databases">
        <title>Sequencing the genomes of 1000 actinobacteria strains.</title>
        <authorList>
            <person name="Klenk H.-P."/>
        </authorList>
    </citation>
    <scope>NUCLEOTIDE SEQUENCE [LARGE SCALE GENOMIC DNA]</scope>
    <source>
        <strain evidence="3 4">DSM 21801</strain>
    </source>
</reference>
<evidence type="ECO:0000259" key="2">
    <source>
        <dbReference type="Pfam" id="PF13399"/>
    </source>
</evidence>
<evidence type="ECO:0000313" key="4">
    <source>
        <dbReference type="Proteomes" id="UP000224915"/>
    </source>
</evidence>
<proteinExistence type="predicted"/>
<dbReference type="EMBL" id="PDJD01000001">
    <property type="protein sequence ID" value="PFG20774.1"/>
    <property type="molecule type" value="Genomic_DNA"/>
</dbReference>
<evidence type="ECO:0000256" key="1">
    <source>
        <dbReference type="SAM" id="Phobius"/>
    </source>
</evidence>
<comment type="caution">
    <text evidence="3">The sequence shown here is derived from an EMBL/GenBank/DDBJ whole genome shotgun (WGS) entry which is preliminary data.</text>
</comment>
<dbReference type="Pfam" id="PF13399">
    <property type="entry name" value="LytR_C"/>
    <property type="match status" value="1"/>
</dbReference>
<name>A0A2A9D275_9MICO</name>
<evidence type="ECO:0000313" key="3">
    <source>
        <dbReference type="EMBL" id="PFG20774.1"/>
    </source>
</evidence>
<gene>
    <name evidence="3" type="ORF">ATL40_2388</name>
</gene>
<feature type="domain" description="LytR/CpsA/Psr regulator C-terminal" evidence="2">
    <location>
        <begin position="86"/>
        <end position="172"/>
    </location>
</feature>
<sequence length="206" mass="21198">MTVHSPDPATRRRALRRRHLLQRQTIIFGTLIVALIVLALAALAVYSGQIPPPFDEEWYDANPEDSVVETTPCPAPDATPVSWGAITANVYNGTEIGGLAAQTGESLEGLGVVIGTEANYPQGSYAGATRLVTGTAGIDDAYTLALVLPEAEIVYDATKQDAVVDVVLGAEFGGVGDGDAVDGSQPLVGLEGCTAFADLGVSTAGA</sequence>
<dbReference type="InterPro" id="IPR027381">
    <property type="entry name" value="LytR/CpsA/Psr_C"/>
</dbReference>
<protein>
    <submittedName>
        <fullName evidence="3">LytR cell envelope-related transcriptional attenuator</fullName>
    </submittedName>
</protein>
<keyword evidence="1" id="KW-1133">Transmembrane helix</keyword>
<dbReference type="Proteomes" id="UP000224915">
    <property type="component" value="Unassembled WGS sequence"/>
</dbReference>
<feature type="transmembrane region" description="Helical" evidence="1">
    <location>
        <begin position="26"/>
        <end position="46"/>
    </location>
</feature>
<dbReference type="RefSeq" id="WP_169925964.1">
    <property type="nucleotide sequence ID" value="NZ_PDJD01000001.1"/>
</dbReference>
<dbReference type="Gene3D" id="3.30.70.2390">
    <property type="match status" value="1"/>
</dbReference>
<keyword evidence="1" id="KW-0472">Membrane</keyword>
<keyword evidence="4" id="KW-1185">Reference proteome</keyword>
<organism evidence="3 4">
    <name type="scientific">Serinibacter salmoneus</name>
    <dbReference type="NCBI Taxonomy" id="556530"/>
    <lineage>
        <taxon>Bacteria</taxon>
        <taxon>Bacillati</taxon>
        <taxon>Actinomycetota</taxon>
        <taxon>Actinomycetes</taxon>
        <taxon>Micrococcales</taxon>
        <taxon>Beutenbergiaceae</taxon>
        <taxon>Serinibacter</taxon>
    </lineage>
</organism>
<dbReference type="AlphaFoldDB" id="A0A2A9D275"/>
<accession>A0A2A9D275</accession>
<keyword evidence="1" id="KW-0812">Transmembrane</keyword>